<dbReference type="RefSeq" id="WP_255160748.1">
    <property type="nucleotide sequence ID" value="NZ_CP101497.1"/>
</dbReference>
<accession>A0ABY5FZ62</accession>
<sequence>MTHVISRTYPLEIITGTEEPLIRSDRTIAGQSGFGFEGGCAYLIDGNYHLFTSELIAEPLWSRTVLAHWSSGDGFSWQRVSSLRESTGDFSGLDRRAAYFSPMPIYDDDTDRWQLFYVSYRSAPGISNRNHDGMIWRAQSAVHGRAGIGGPYIDQDVAMRPDEHSQSWEGHQGTDSFYAYRGERGWIGLYGSCDVDQYPNCNWAVGVARADTLTGTWTREPRGNPVTAEPKFIENPVVVTLDDGTFLSVYENDALDPAFARSIGIMTSLDGISWTREEPLFLPDDLCPWASRVRTPLSFIPDGDAWRIYFTAFDDRGALPGSTSFGNVGMVRVRRTG</sequence>
<dbReference type="SUPFAM" id="SSF75005">
    <property type="entry name" value="Arabinanase/levansucrase/invertase"/>
    <property type="match status" value="2"/>
</dbReference>
<dbReference type="InterPro" id="IPR023296">
    <property type="entry name" value="Glyco_hydro_beta-prop_sf"/>
</dbReference>
<gene>
    <name evidence="1" type="ORF">NNL39_05820</name>
</gene>
<evidence type="ECO:0000313" key="1">
    <source>
        <dbReference type="EMBL" id="UTT63616.1"/>
    </source>
</evidence>
<protein>
    <recommendedName>
        <fullName evidence="3">Glycosyl hydrolase family 32 N-terminal domain-containing protein</fullName>
    </recommendedName>
</protein>
<evidence type="ECO:0000313" key="2">
    <source>
        <dbReference type="Proteomes" id="UP001060039"/>
    </source>
</evidence>
<dbReference type="Proteomes" id="UP001060039">
    <property type="component" value="Chromosome"/>
</dbReference>
<organism evidence="1 2">
    <name type="scientific">Microcella humidisoli</name>
    <dbReference type="NCBI Taxonomy" id="2963406"/>
    <lineage>
        <taxon>Bacteria</taxon>
        <taxon>Bacillati</taxon>
        <taxon>Actinomycetota</taxon>
        <taxon>Actinomycetes</taxon>
        <taxon>Micrococcales</taxon>
        <taxon>Microbacteriaceae</taxon>
        <taxon>Microcella</taxon>
    </lineage>
</organism>
<reference evidence="1" key="1">
    <citation type="submission" date="2022-07" db="EMBL/GenBank/DDBJ databases">
        <title>Taxonomic analysis of Microcella humidisoli nov. sp., isolated from riverside soil.</title>
        <authorList>
            <person name="Molina K.M."/>
            <person name="Kim S.B."/>
        </authorList>
    </citation>
    <scope>NUCLEOTIDE SEQUENCE</scope>
    <source>
        <strain evidence="1">MMS21-STM10</strain>
    </source>
</reference>
<dbReference type="Gene3D" id="2.115.10.20">
    <property type="entry name" value="Glycosyl hydrolase domain, family 43"/>
    <property type="match status" value="2"/>
</dbReference>
<evidence type="ECO:0008006" key="3">
    <source>
        <dbReference type="Google" id="ProtNLM"/>
    </source>
</evidence>
<dbReference type="EMBL" id="CP101497">
    <property type="protein sequence ID" value="UTT63616.1"/>
    <property type="molecule type" value="Genomic_DNA"/>
</dbReference>
<name>A0ABY5FZ62_9MICO</name>
<proteinExistence type="predicted"/>
<keyword evidence="2" id="KW-1185">Reference proteome</keyword>